<dbReference type="AlphaFoldDB" id="A0A7W4ZAK6"/>
<sequence>MSRFAQLLLAVVAALYPFAVYFGIQYLSLGSLLLLLLAVAGLRLALGGRSAKIGARLVAVAMLIVAAFAWLRGDAQGLLWYPVLCNSILFAVFAYSLRQPQTIIERLARLREPELPPAGVAYTRRVTQVWCGFFLLNGGIAAATALAGDMQLWTLYNGLISYGLMGALFAGEWLLRQRLIQKV</sequence>
<organism evidence="2 3">
    <name type="scientific">Microbulbifer rhizosphaerae</name>
    <dbReference type="NCBI Taxonomy" id="1562603"/>
    <lineage>
        <taxon>Bacteria</taxon>
        <taxon>Pseudomonadati</taxon>
        <taxon>Pseudomonadota</taxon>
        <taxon>Gammaproteobacteria</taxon>
        <taxon>Cellvibrionales</taxon>
        <taxon>Microbulbiferaceae</taxon>
        <taxon>Microbulbifer</taxon>
    </lineage>
</organism>
<feature type="transmembrane region" description="Helical" evidence="1">
    <location>
        <begin position="129"/>
        <end position="147"/>
    </location>
</feature>
<feature type="transmembrane region" description="Helical" evidence="1">
    <location>
        <begin position="29"/>
        <end position="46"/>
    </location>
</feature>
<evidence type="ECO:0000313" key="2">
    <source>
        <dbReference type="EMBL" id="MBB3062862.1"/>
    </source>
</evidence>
<feature type="transmembrane region" description="Helical" evidence="1">
    <location>
        <begin position="78"/>
        <end position="97"/>
    </location>
</feature>
<proteinExistence type="predicted"/>
<dbReference type="RefSeq" id="WP_183462535.1">
    <property type="nucleotide sequence ID" value="NZ_JACHWZ010000021.1"/>
</dbReference>
<comment type="caution">
    <text evidence="2">The sequence shown here is derived from an EMBL/GenBank/DDBJ whole genome shotgun (WGS) entry which is preliminary data.</text>
</comment>
<evidence type="ECO:0000256" key="1">
    <source>
        <dbReference type="SAM" id="Phobius"/>
    </source>
</evidence>
<keyword evidence="1" id="KW-1133">Transmembrane helix</keyword>
<protein>
    <submittedName>
        <fullName evidence="2">Putative membrane protein</fullName>
    </submittedName>
</protein>
<keyword evidence="1" id="KW-0812">Transmembrane</keyword>
<keyword evidence="3" id="KW-1185">Reference proteome</keyword>
<name>A0A7W4ZAK6_9GAMM</name>
<dbReference type="EMBL" id="JACHWZ010000021">
    <property type="protein sequence ID" value="MBB3062862.1"/>
    <property type="molecule type" value="Genomic_DNA"/>
</dbReference>
<dbReference type="Proteomes" id="UP000535937">
    <property type="component" value="Unassembled WGS sequence"/>
</dbReference>
<reference evidence="2 3" key="1">
    <citation type="submission" date="2020-08" db="EMBL/GenBank/DDBJ databases">
        <title>Genomic Encyclopedia of Type Strains, Phase III (KMG-III): the genomes of soil and plant-associated and newly described type strains.</title>
        <authorList>
            <person name="Whitman W."/>
        </authorList>
    </citation>
    <scope>NUCLEOTIDE SEQUENCE [LARGE SCALE GENOMIC DNA]</scope>
    <source>
        <strain evidence="2 3">CECT 8799</strain>
    </source>
</reference>
<keyword evidence="1" id="KW-0472">Membrane</keyword>
<feature type="transmembrane region" description="Helical" evidence="1">
    <location>
        <begin position="153"/>
        <end position="175"/>
    </location>
</feature>
<evidence type="ECO:0000313" key="3">
    <source>
        <dbReference type="Proteomes" id="UP000535937"/>
    </source>
</evidence>
<gene>
    <name evidence="2" type="ORF">FHS09_003712</name>
</gene>
<accession>A0A7W4ZAK6</accession>
<feature type="transmembrane region" description="Helical" evidence="1">
    <location>
        <begin position="53"/>
        <end position="72"/>
    </location>
</feature>